<reference evidence="1" key="1">
    <citation type="submission" date="2023-10" db="EMBL/GenBank/DDBJ databases">
        <title>Whole genome sequencing of actinobacterial strain Amycolatopsis sp. (BCA-696) identifies the underlying plant growth-promoting genes.</title>
        <authorList>
            <person name="Gandham P."/>
            <person name="Vadla N."/>
            <person name="Saji A."/>
            <person name="Srinivas V."/>
            <person name="Ruperao P."/>
            <person name="Selvanayagam S."/>
            <person name="Saxena R.K."/>
            <person name="Rathore A."/>
            <person name="Gopalakrishnan S."/>
            <person name="Thakur V."/>
        </authorList>
    </citation>
    <scope>NUCLEOTIDE SEQUENCE</scope>
    <source>
        <strain evidence="1">BCA-696</strain>
    </source>
</reference>
<dbReference type="EMBL" id="CP150484">
    <property type="protein sequence ID" value="WYW19545.1"/>
    <property type="molecule type" value="Genomic_DNA"/>
</dbReference>
<protein>
    <submittedName>
        <fullName evidence="1">MaoC family dehydratase</fullName>
    </submittedName>
</protein>
<dbReference type="Proteomes" id="UP001456344">
    <property type="component" value="Chromosome"/>
</dbReference>
<keyword evidence="2" id="KW-1185">Reference proteome</keyword>
<sequence>MTETPLSIEALPQGFRRLEANRYREVVGLGFDDLQEGMVIEHRPGRTVTEYDNVLFCAVTGNVAPIHTDAEFARQTPWQRPLVCGTITLGIAVGMTTRTFSGMTVANLSLDNAKFTSPVFAGDTLYTVSTVTGLRRSRSKPDMGIVSLSTKGFVADREVLGFDRSFVLPVNITSQRDLFSY</sequence>
<evidence type="ECO:0000313" key="1">
    <source>
        <dbReference type="EMBL" id="WYW19545.1"/>
    </source>
</evidence>
<name>A0ACD5BJI8_9PSEU</name>
<evidence type="ECO:0000313" key="2">
    <source>
        <dbReference type="Proteomes" id="UP001456344"/>
    </source>
</evidence>
<organism evidence="1 2">
    <name type="scientific">Amycolatopsis coloradensis</name>
    <dbReference type="NCBI Taxonomy" id="76021"/>
    <lineage>
        <taxon>Bacteria</taxon>
        <taxon>Bacillati</taxon>
        <taxon>Actinomycetota</taxon>
        <taxon>Actinomycetes</taxon>
        <taxon>Pseudonocardiales</taxon>
        <taxon>Pseudonocardiaceae</taxon>
        <taxon>Amycolatopsis</taxon>
    </lineage>
</organism>
<gene>
    <name evidence="1" type="ORF">LCL61_28770</name>
</gene>
<proteinExistence type="predicted"/>
<accession>A0ACD5BJI8</accession>